<feature type="domain" description="Phosphoribulokinase/uridine kinase" evidence="1">
    <location>
        <begin position="288"/>
        <end position="487"/>
    </location>
</feature>
<dbReference type="Gene3D" id="3.40.50.300">
    <property type="entry name" value="P-loop containing nucleotide triphosphate hydrolases"/>
    <property type="match status" value="1"/>
</dbReference>
<gene>
    <name evidence="2" type="ORF">SAMN05444368_1524</name>
</gene>
<dbReference type="GO" id="GO:0016301">
    <property type="term" value="F:kinase activity"/>
    <property type="evidence" value="ECO:0007669"/>
    <property type="project" value="UniProtKB-KW"/>
</dbReference>
<dbReference type="CDD" id="cd02028">
    <property type="entry name" value="UMPK_like"/>
    <property type="match status" value="1"/>
</dbReference>
<sequence>MQKTSFTVHIKDNGSLTSERPLKGQEVLLACGKDGESNIVAWRVNNYLRSLDWTVDDDCFVEFVDTSSFEGMEVYRRSLSFLLVLASKRALSEDVFIRHSISDGYYCELESGSVSEDKVWAIKEELKRLVASDIPLKREIISGDKAIRIFTRQGNVDKANLFRWAAVDPIEVYRCNDMYGYFYAPLAPSTGYMKVFDLVPYEQGMVLRFPTVAYPQGLPPFMPSKRLSEVFTQYAKWLDILGVSTMESLHGLVSRGESNDVIQISEALHSQWLSHLAEMIATNDDIRLICIAGPSASGKTTTAQRLRIQIQVFGKRAFMISLDDYFVERERTPRDEKGNYDFEALEALDLDLINDNLIKLIEGFEVELPRFNFFTGSRERGRTVRLGKDTIIIVEGIHGLNESISQSVPEAQKWRLYVSPLTGINLDRHNRTSTTDNRLIRRLVRDHRTRGKSPEDTLLQWPSVIRGAQRHIFPYQERAHVMFNSATVYELAVLKGYAEPLLRNIHEDSPMFGEAQRLLTFLHYVPFMPADEVPNNSIIREFIGGSCFESV</sequence>
<name>A0ABY1JED4_9BACT</name>
<dbReference type="PANTHER" id="PTHR10285">
    <property type="entry name" value="URIDINE KINASE"/>
    <property type="match status" value="1"/>
</dbReference>
<reference evidence="2 3" key="1">
    <citation type="submission" date="2016-11" db="EMBL/GenBank/DDBJ databases">
        <authorList>
            <person name="Varghese N."/>
            <person name="Submissions S."/>
        </authorList>
    </citation>
    <scope>NUCLEOTIDE SEQUENCE [LARGE SCALE GENOMIC DNA]</scope>
    <source>
        <strain evidence="2 3">DSM 20664</strain>
    </source>
</reference>
<comment type="caution">
    <text evidence="2">The sequence shown here is derived from an EMBL/GenBank/DDBJ whole genome shotgun (WGS) entry which is preliminary data.</text>
</comment>
<proteinExistence type="predicted"/>
<dbReference type="Proteomes" id="UP000185093">
    <property type="component" value="Unassembled WGS sequence"/>
</dbReference>
<dbReference type="InterPro" id="IPR006083">
    <property type="entry name" value="PRK/URK"/>
</dbReference>
<keyword evidence="2" id="KW-0808">Transferase</keyword>
<keyword evidence="3" id="KW-1185">Reference proteome</keyword>
<organism evidence="2 3">
    <name type="scientific">Acetomicrobium flavidum</name>
    <dbReference type="NCBI Taxonomy" id="49896"/>
    <lineage>
        <taxon>Bacteria</taxon>
        <taxon>Thermotogati</taxon>
        <taxon>Synergistota</taxon>
        <taxon>Synergistia</taxon>
        <taxon>Synergistales</taxon>
        <taxon>Acetomicrobiaceae</taxon>
        <taxon>Acetomicrobium</taxon>
    </lineage>
</organism>
<dbReference type="RefSeq" id="WP_014807476.1">
    <property type="nucleotide sequence ID" value="NZ_DAOSUK010000015.1"/>
</dbReference>
<accession>A0ABY1JED4</accession>
<dbReference type="SUPFAM" id="SSF52540">
    <property type="entry name" value="P-loop containing nucleoside triphosphate hydrolases"/>
    <property type="match status" value="1"/>
</dbReference>
<evidence type="ECO:0000313" key="2">
    <source>
        <dbReference type="EMBL" id="SIN72498.1"/>
    </source>
</evidence>
<dbReference type="EMBL" id="FSQZ01000001">
    <property type="protein sequence ID" value="SIN72498.1"/>
    <property type="molecule type" value="Genomic_DNA"/>
</dbReference>
<dbReference type="Pfam" id="PF00485">
    <property type="entry name" value="PRK"/>
    <property type="match status" value="1"/>
</dbReference>
<dbReference type="SUPFAM" id="SSF55186">
    <property type="entry name" value="ThrRS/AlaRS common domain"/>
    <property type="match status" value="1"/>
</dbReference>
<dbReference type="InterPro" id="IPR018163">
    <property type="entry name" value="Thr/Ala-tRNA-synth_IIc_edit"/>
</dbReference>
<dbReference type="Gene3D" id="3.30.980.10">
    <property type="entry name" value="Threonyl-trna Synthetase, Chain A, domain 2"/>
    <property type="match status" value="1"/>
</dbReference>
<dbReference type="InterPro" id="IPR027417">
    <property type="entry name" value="P-loop_NTPase"/>
</dbReference>
<protein>
    <submittedName>
        <fullName evidence="2">Uridine kinase</fullName>
    </submittedName>
</protein>
<keyword evidence="2" id="KW-0418">Kinase</keyword>
<evidence type="ECO:0000259" key="1">
    <source>
        <dbReference type="Pfam" id="PF00485"/>
    </source>
</evidence>
<evidence type="ECO:0000313" key="3">
    <source>
        <dbReference type="Proteomes" id="UP000185093"/>
    </source>
</evidence>